<proteinExistence type="predicted"/>
<reference evidence="2 3" key="1">
    <citation type="submission" date="2016-11" db="EMBL/GenBank/DDBJ databases">
        <authorList>
            <person name="Jaros S."/>
            <person name="Januszkiewicz K."/>
            <person name="Wedrychowicz H."/>
        </authorList>
    </citation>
    <scope>NUCLEOTIDE SEQUENCE [LARGE SCALE GENOMIC DNA]</scope>
    <source>
        <strain evidence="2 3">DSM 19022</strain>
    </source>
</reference>
<dbReference type="Proteomes" id="UP000184442">
    <property type="component" value="Unassembled WGS sequence"/>
</dbReference>
<dbReference type="EMBL" id="FQZS01000003">
    <property type="protein sequence ID" value="SHI43506.1"/>
    <property type="molecule type" value="Genomic_DNA"/>
</dbReference>
<evidence type="ECO:0000313" key="3">
    <source>
        <dbReference type="Proteomes" id="UP000184442"/>
    </source>
</evidence>
<feature type="transmembrane region" description="Helical" evidence="1">
    <location>
        <begin position="50"/>
        <end position="68"/>
    </location>
</feature>
<feature type="transmembrane region" description="Helical" evidence="1">
    <location>
        <begin position="80"/>
        <end position="98"/>
    </location>
</feature>
<dbReference type="STRING" id="1122184.SAMN02745176_00262"/>
<sequence>MDKFFSIYYSGEPFQIFSRVHIVSLSIILIIILLIYFNAERLRKSRVDRFARNFIATGLIATELSFQLWCGIKGVWTVEYNLPFHLCTISTIICAIMLYKNSYKIYRLAYFWGLGGAIPALLTPDLSGYGYPHYVFFKFFILHGLIIIAVVYMTFVYKYRLDIKSVFRAFAYINIFALVVVPVDIITGGNYLFLCRKPDAITPLDYLGPWPWYIIPMELVVLAMFFAFYLPFAIKDHVDRYKSAGSGLSSGL</sequence>
<dbReference type="OrthoDB" id="9813172at2"/>
<keyword evidence="1" id="KW-0472">Membrane</keyword>
<dbReference type="InterPro" id="IPR011737">
    <property type="entry name" value="CHP02206_TP0381"/>
</dbReference>
<feature type="transmembrane region" description="Helical" evidence="1">
    <location>
        <begin position="134"/>
        <end position="157"/>
    </location>
</feature>
<feature type="transmembrane region" description="Helical" evidence="1">
    <location>
        <begin position="105"/>
        <end position="122"/>
    </location>
</feature>
<keyword evidence="1" id="KW-1133">Transmembrane helix</keyword>
<dbReference type="NCBIfam" id="TIGR02206">
    <property type="entry name" value="intg_mem_TP0381"/>
    <property type="match status" value="1"/>
</dbReference>
<feature type="transmembrane region" description="Helical" evidence="1">
    <location>
        <begin position="20"/>
        <end position="38"/>
    </location>
</feature>
<evidence type="ECO:0000313" key="2">
    <source>
        <dbReference type="EMBL" id="SHI43506.1"/>
    </source>
</evidence>
<feature type="transmembrane region" description="Helical" evidence="1">
    <location>
        <begin position="213"/>
        <end position="234"/>
    </location>
</feature>
<name>A0A1M6B476_9FIRM</name>
<keyword evidence="3" id="KW-1185">Reference proteome</keyword>
<dbReference type="Pfam" id="PF14808">
    <property type="entry name" value="TMEM164"/>
    <property type="match status" value="1"/>
</dbReference>
<accession>A0A1M6B476</accession>
<keyword evidence="1" id="KW-0812">Transmembrane</keyword>
<protein>
    <submittedName>
        <fullName evidence="2">Conserved hypothetical integral membrane protein TIGR02206</fullName>
    </submittedName>
</protein>
<dbReference type="AlphaFoldDB" id="A0A1M6B476"/>
<dbReference type="RefSeq" id="WP_073023679.1">
    <property type="nucleotide sequence ID" value="NZ_FQZS01000003.1"/>
</dbReference>
<gene>
    <name evidence="2" type="ORF">SAMN02745176_00262</name>
</gene>
<evidence type="ECO:0000256" key="1">
    <source>
        <dbReference type="SAM" id="Phobius"/>
    </source>
</evidence>
<organism evidence="2 3">
    <name type="scientific">Lutispora thermophila DSM 19022</name>
    <dbReference type="NCBI Taxonomy" id="1122184"/>
    <lineage>
        <taxon>Bacteria</taxon>
        <taxon>Bacillati</taxon>
        <taxon>Bacillota</taxon>
        <taxon>Clostridia</taxon>
        <taxon>Lutisporales</taxon>
        <taxon>Lutisporaceae</taxon>
        <taxon>Lutispora</taxon>
    </lineage>
</organism>
<feature type="transmembrane region" description="Helical" evidence="1">
    <location>
        <begin position="169"/>
        <end position="193"/>
    </location>
</feature>